<evidence type="ECO:0008006" key="3">
    <source>
        <dbReference type="Google" id="ProtNLM"/>
    </source>
</evidence>
<dbReference type="EMBL" id="JAUSSW010000005">
    <property type="protein sequence ID" value="MDQ0102414.1"/>
    <property type="molecule type" value="Genomic_DNA"/>
</dbReference>
<evidence type="ECO:0000313" key="1">
    <source>
        <dbReference type="EMBL" id="MDQ0102414.1"/>
    </source>
</evidence>
<sequence length="36" mass="4380">MKSERKREESWGAWNLVVNIIRLAADVARWFWHNIP</sequence>
<gene>
    <name evidence="1" type="ORF">J2T10_002067</name>
</gene>
<evidence type="ECO:0000313" key="2">
    <source>
        <dbReference type="Proteomes" id="UP001244563"/>
    </source>
</evidence>
<protein>
    <recommendedName>
        <fullName evidence="3">Transposase</fullName>
    </recommendedName>
</protein>
<accession>A0ABT9TL78</accession>
<name>A0ABT9TL78_PAENI</name>
<comment type="caution">
    <text evidence="1">The sequence shown here is derived from an EMBL/GenBank/DDBJ whole genome shotgun (WGS) entry which is preliminary data.</text>
</comment>
<dbReference type="Proteomes" id="UP001244563">
    <property type="component" value="Unassembled WGS sequence"/>
</dbReference>
<proteinExistence type="predicted"/>
<keyword evidence="2" id="KW-1185">Reference proteome</keyword>
<reference evidence="1 2" key="1">
    <citation type="submission" date="2023-07" db="EMBL/GenBank/DDBJ databases">
        <title>Sorghum-associated microbial communities from plants grown in Nebraska, USA.</title>
        <authorList>
            <person name="Schachtman D."/>
        </authorList>
    </citation>
    <scope>NUCLEOTIDE SEQUENCE [LARGE SCALE GENOMIC DNA]</scope>
    <source>
        <strain evidence="1 2">CC523</strain>
    </source>
</reference>
<organism evidence="1 2">
    <name type="scientific">Paenarthrobacter nicotinovorans</name>
    <name type="common">Arthrobacter nicotinovorans</name>
    <dbReference type="NCBI Taxonomy" id="29320"/>
    <lineage>
        <taxon>Bacteria</taxon>
        <taxon>Bacillati</taxon>
        <taxon>Actinomycetota</taxon>
        <taxon>Actinomycetes</taxon>
        <taxon>Micrococcales</taxon>
        <taxon>Micrococcaceae</taxon>
        <taxon>Paenarthrobacter</taxon>
    </lineage>
</organism>